<evidence type="ECO:0000313" key="2">
    <source>
        <dbReference type="WBParaSite" id="ES5_v2.g18959.t1"/>
    </source>
</evidence>
<accession>A0AC34FNM1</accession>
<proteinExistence type="predicted"/>
<reference evidence="2" key="1">
    <citation type="submission" date="2022-11" db="UniProtKB">
        <authorList>
            <consortium name="WormBaseParasite"/>
        </authorList>
    </citation>
    <scope>IDENTIFICATION</scope>
</reference>
<dbReference type="Proteomes" id="UP000887579">
    <property type="component" value="Unplaced"/>
</dbReference>
<sequence length="312" mass="36077">MPKKIEKFGDYRDDLCLGLWNHENKDFTIIADGKEFKAHKNVLAVRSPVFARMFQSDLKEAQENKVEIKDFSLDVVEAAIKLCYHQSLVSYATLEDKIKLLQFFDKYDIAPLKDDLENNLISEIDETTVCQLANCSLLSNASNLKEKCAEFIQKCVDEKTPVSDFSLLDKDFALKLFQKMYKYPFAVKWLIEENRLKELKDNPGSFLESDLFSTSKIPGLRYYLSFYPNGDLEERLGQTWIFLQLEFSGKIKIESEVSVLIESANFCFTENYVYEKTAGWGDMICTTDELFDPENEYITDGKMIIKVEGILM</sequence>
<protein>
    <submittedName>
        <fullName evidence="2">BTB domain-containing protein</fullName>
    </submittedName>
</protein>
<dbReference type="WBParaSite" id="ES5_v2.g18959.t1">
    <property type="protein sequence ID" value="ES5_v2.g18959.t1"/>
    <property type="gene ID" value="ES5_v2.g18959"/>
</dbReference>
<name>A0AC34FNM1_9BILA</name>
<evidence type="ECO:0000313" key="1">
    <source>
        <dbReference type="Proteomes" id="UP000887579"/>
    </source>
</evidence>
<organism evidence="1 2">
    <name type="scientific">Panagrolaimus sp. ES5</name>
    <dbReference type="NCBI Taxonomy" id="591445"/>
    <lineage>
        <taxon>Eukaryota</taxon>
        <taxon>Metazoa</taxon>
        <taxon>Ecdysozoa</taxon>
        <taxon>Nematoda</taxon>
        <taxon>Chromadorea</taxon>
        <taxon>Rhabditida</taxon>
        <taxon>Tylenchina</taxon>
        <taxon>Panagrolaimomorpha</taxon>
        <taxon>Panagrolaimoidea</taxon>
        <taxon>Panagrolaimidae</taxon>
        <taxon>Panagrolaimus</taxon>
    </lineage>
</organism>